<evidence type="ECO:0000259" key="4">
    <source>
        <dbReference type="Pfam" id="PF13007"/>
    </source>
</evidence>
<dbReference type="Pfam" id="PF13007">
    <property type="entry name" value="LZ_Tnp_IS66"/>
    <property type="match status" value="1"/>
</dbReference>
<dbReference type="NCBIfam" id="NF033517">
    <property type="entry name" value="transpos_IS66"/>
    <property type="match status" value="1"/>
</dbReference>
<feature type="domain" description="Transposase TnpC homeodomain" evidence="4">
    <location>
        <begin position="46"/>
        <end position="121"/>
    </location>
</feature>
<dbReference type="InterPro" id="IPR024463">
    <property type="entry name" value="Transposase_TnpC_homeodom"/>
</dbReference>
<accession>A0A5U1UCY2</accession>
<dbReference type="InterPro" id="IPR039552">
    <property type="entry name" value="IS66_C"/>
</dbReference>
<evidence type="ECO:0000256" key="1">
    <source>
        <dbReference type="SAM" id="MobiDB-lite"/>
    </source>
</evidence>
<dbReference type="Pfam" id="PF03050">
    <property type="entry name" value="DDE_Tnp_IS66"/>
    <property type="match status" value="1"/>
</dbReference>
<dbReference type="Pfam" id="PF13005">
    <property type="entry name" value="zf-IS66"/>
    <property type="match status" value="1"/>
</dbReference>
<reference evidence="6" key="1">
    <citation type="submission" date="2019-06" db="EMBL/GenBank/DDBJ databases">
        <authorList>
            <consortium name="GenomeTrakr network: Whole genome sequencing for foodborne pathogen traceback"/>
        </authorList>
    </citation>
    <scope>NUCLEOTIDE SEQUENCE [LARGE SCALE GENOMIC DNA]</scope>
    <source>
        <strain evidence="6">FSIS11814883</strain>
    </source>
</reference>
<dbReference type="InterPro" id="IPR052344">
    <property type="entry name" value="Transposase-related"/>
</dbReference>
<dbReference type="EMBL" id="AAGJTV010000045">
    <property type="protein sequence ID" value="EBO8341629.1"/>
    <property type="molecule type" value="Genomic_DNA"/>
</dbReference>
<dbReference type="Pfam" id="PF13817">
    <property type="entry name" value="DDE_Tnp_IS66_C"/>
    <property type="match status" value="1"/>
</dbReference>
<evidence type="ECO:0000259" key="3">
    <source>
        <dbReference type="Pfam" id="PF13005"/>
    </source>
</evidence>
<evidence type="ECO:0000259" key="5">
    <source>
        <dbReference type="Pfam" id="PF13817"/>
    </source>
</evidence>
<dbReference type="Proteomes" id="UP000839723">
    <property type="component" value="Unassembled WGS sequence"/>
</dbReference>
<name>A0A5U1UCY2_SALET</name>
<evidence type="ECO:0000259" key="2">
    <source>
        <dbReference type="Pfam" id="PF03050"/>
    </source>
</evidence>
<sequence>MDTSLAHKNARLRALLQTQQDTIRQMAEYNRLLSQRVAAYASEINRLKALVTKQQRMQFGKSSEKPRAKTERQIQEAQERISALQEEMAETPGEQYAPAQPSALRQSSSRKPLPASLPRETRVIRPEEECCPACGGEPRILGNYVSEQLELISSAFKVIETQRPQLACCRCDHIVQAPEPSKSIARSYAGAGLLAHIVTRKYADHLPLYRQSEIYRRQGVELSRATLRRWTGAVAELLEPLYGVLRQYVLMPGKVHADDIPVLVRDPGSGKPRSARLWVYVRDDRNAGSQMPPAVWFAYSPDRKGIHPQNHLAGYSGVLQASAYGGYLALYESGRITEAACMAHARRKIHDVHAKAPTDITTEALQRIGELYAIEAEVRGCSAEQRLAARKARAAPQMQSLYDWIQTQMKTLSRQPDTAKAFAYLLKQWDALNVYCGNGWVEIDNNIAESALRDVAAGRKKWLFAGSDSGGEHAAVLYTLIGTCRLNNVEPEKWLRYVIEHIQDWPANRVRDLLPWKVDLTETSFR</sequence>
<protein>
    <submittedName>
        <fullName evidence="6">IS66 family transposase</fullName>
    </submittedName>
</protein>
<feature type="region of interest" description="Disordered" evidence="1">
    <location>
        <begin position="86"/>
        <end position="121"/>
    </location>
</feature>
<proteinExistence type="predicted"/>
<feature type="domain" description="Transposase IS66 C-terminal" evidence="5">
    <location>
        <begin position="479"/>
        <end position="516"/>
    </location>
</feature>
<dbReference type="AlphaFoldDB" id="A0A5U1UCY2"/>
<dbReference type="InterPro" id="IPR024474">
    <property type="entry name" value="Znf_dom_IS66"/>
</dbReference>
<comment type="caution">
    <text evidence="6">The sequence shown here is derived from an EMBL/GenBank/DDBJ whole genome shotgun (WGS) entry which is preliminary data.</text>
</comment>
<dbReference type="InterPro" id="IPR004291">
    <property type="entry name" value="Transposase_IS66_central"/>
</dbReference>
<organism evidence="6">
    <name type="scientific">Salmonella enterica subsp. enterica serovar Kentucky</name>
    <dbReference type="NCBI Taxonomy" id="192955"/>
    <lineage>
        <taxon>Bacteria</taxon>
        <taxon>Pseudomonadati</taxon>
        <taxon>Pseudomonadota</taxon>
        <taxon>Gammaproteobacteria</taxon>
        <taxon>Enterobacterales</taxon>
        <taxon>Enterobacteriaceae</taxon>
        <taxon>Salmonella</taxon>
    </lineage>
</organism>
<dbReference type="PANTHER" id="PTHR33678:SF1">
    <property type="entry name" value="BLL1576 PROTEIN"/>
    <property type="match status" value="1"/>
</dbReference>
<dbReference type="PANTHER" id="PTHR33678">
    <property type="entry name" value="BLL1576 PROTEIN"/>
    <property type="match status" value="1"/>
</dbReference>
<feature type="domain" description="Transposase IS66 central" evidence="2">
    <location>
        <begin position="186"/>
        <end position="472"/>
    </location>
</feature>
<feature type="domain" description="Transposase IS66 zinc-finger binding" evidence="3">
    <location>
        <begin position="128"/>
        <end position="172"/>
    </location>
</feature>
<gene>
    <name evidence="6" type="ORF">EA075_20005</name>
</gene>
<evidence type="ECO:0000313" key="6">
    <source>
        <dbReference type="EMBL" id="EBO8341629.1"/>
    </source>
</evidence>